<sequence>MERLRRLIGDDLHALPDIPEPEPVSDDDSAGGVSLGADAGLSRGQPDPVEEPSKQATVEPPNNQNNAAYAPSEATTRSDENEERRFVWQSDLASSYNLGTSATQHPPATPAAPAAPSGLGRGELAPSRLSFTPIVALSKYPYRFCNKSISQDIASAFFDAGKFWAREWDLYYVWDIDTVKPLVLVREEQFQALLKEINLRLKLNLKITDEQREESLVSRFPDHPRCHPRYLGRSHTKDEYETMSADIPDENFQAKGERPAPPLDGRTLEDFKQQMEEMWELQKNKSKAQKQRKMIERLGKQRTMMDMFKRAQRYLGLRPTSDGASGQLAQGQVEKVPPVDPELPVPFIFDQSIVFVCVDVEAYERAHHIITEIGIATLDTRELQGVPPGVDGVGWRSKIRARHLRIRENKHLVNGEFVSGCPERFDFGTSEIVSLADAPMQVAACFNPPFGAAVFSQNVSEPLISLLDDIGSSTPRKVVLLGHDTLTDIKYLQDLGYDPLKHPYLVESLDSAILYRVWKQEQNITKLGNILYDFDIVGWNLHNAGNDAVFTLQAMLAVCVREATLRDSEQLAAMREADKAGKLAVLEEEARQKAQDDAAGWSDGEPNDDGGAPVPVVMPKPKVLSIQPQGGASTGRGHSHGFARGGNTPQEVAWLGNVEYNSSNDGRGRGRPRTRVPSEQGGQGHSIPRGHFQSESRGSSRGRGRGRGRSHGASASVDRGPTRQARDGDSSVEPKVSALLVDLS</sequence>
<feature type="region of interest" description="Disordered" evidence="2">
    <location>
        <begin position="588"/>
        <end position="744"/>
    </location>
</feature>
<protein>
    <recommendedName>
        <fullName evidence="3">Gfd2/YDR514C-like C-terminal domain-containing protein</fullName>
    </recommendedName>
</protein>
<feature type="domain" description="Gfd2/YDR514C-like C-terminal" evidence="3">
    <location>
        <begin position="354"/>
        <end position="557"/>
    </location>
</feature>
<name>A0A6A5WWN5_9PLEO</name>
<feature type="region of interest" description="Disordered" evidence="2">
    <location>
        <begin position="97"/>
        <end position="120"/>
    </location>
</feature>
<feature type="compositionally biased region" description="Basic and acidic residues" evidence="2">
    <location>
        <begin position="1"/>
        <end position="14"/>
    </location>
</feature>
<feature type="compositionally biased region" description="Basic and acidic residues" evidence="2">
    <location>
        <begin position="720"/>
        <end position="729"/>
    </location>
</feature>
<dbReference type="InterPro" id="IPR048519">
    <property type="entry name" value="Gfd2/YDR514C-like_C"/>
</dbReference>
<reference evidence="4" key="1">
    <citation type="journal article" date="2020" name="Stud. Mycol.">
        <title>101 Dothideomycetes genomes: a test case for predicting lifestyles and emergence of pathogens.</title>
        <authorList>
            <person name="Haridas S."/>
            <person name="Albert R."/>
            <person name="Binder M."/>
            <person name="Bloem J."/>
            <person name="Labutti K."/>
            <person name="Salamov A."/>
            <person name="Andreopoulos B."/>
            <person name="Baker S."/>
            <person name="Barry K."/>
            <person name="Bills G."/>
            <person name="Bluhm B."/>
            <person name="Cannon C."/>
            <person name="Castanera R."/>
            <person name="Culley D."/>
            <person name="Daum C."/>
            <person name="Ezra D."/>
            <person name="Gonzalez J."/>
            <person name="Henrissat B."/>
            <person name="Kuo A."/>
            <person name="Liang C."/>
            <person name="Lipzen A."/>
            <person name="Lutzoni F."/>
            <person name="Magnuson J."/>
            <person name="Mondo S."/>
            <person name="Nolan M."/>
            <person name="Ohm R."/>
            <person name="Pangilinan J."/>
            <person name="Park H.-J."/>
            <person name="Ramirez L."/>
            <person name="Alfaro M."/>
            <person name="Sun H."/>
            <person name="Tritt A."/>
            <person name="Yoshinaga Y."/>
            <person name="Zwiers L.-H."/>
            <person name="Turgeon B."/>
            <person name="Goodwin S."/>
            <person name="Spatafora J."/>
            <person name="Crous P."/>
            <person name="Grigoriev I."/>
        </authorList>
    </citation>
    <scope>NUCLEOTIDE SEQUENCE</scope>
    <source>
        <strain evidence="4">CBS 123094</strain>
    </source>
</reference>
<evidence type="ECO:0000256" key="1">
    <source>
        <dbReference type="SAM" id="Coils"/>
    </source>
</evidence>
<evidence type="ECO:0000256" key="2">
    <source>
        <dbReference type="SAM" id="MobiDB-lite"/>
    </source>
</evidence>
<accession>A0A6A5WWN5</accession>
<evidence type="ECO:0000259" key="3">
    <source>
        <dbReference type="Pfam" id="PF21762"/>
    </source>
</evidence>
<organism evidence="4 5">
    <name type="scientific">Amniculicola lignicola CBS 123094</name>
    <dbReference type="NCBI Taxonomy" id="1392246"/>
    <lineage>
        <taxon>Eukaryota</taxon>
        <taxon>Fungi</taxon>
        <taxon>Dikarya</taxon>
        <taxon>Ascomycota</taxon>
        <taxon>Pezizomycotina</taxon>
        <taxon>Dothideomycetes</taxon>
        <taxon>Pleosporomycetidae</taxon>
        <taxon>Pleosporales</taxon>
        <taxon>Amniculicolaceae</taxon>
        <taxon>Amniculicola</taxon>
    </lineage>
</organism>
<proteinExistence type="predicted"/>
<dbReference type="InterPro" id="IPR012337">
    <property type="entry name" value="RNaseH-like_sf"/>
</dbReference>
<feature type="compositionally biased region" description="Low complexity" evidence="2">
    <location>
        <begin position="60"/>
        <end position="71"/>
    </location>
</feature>
<dbReference type="SUPFAM" id="SSF53098">
    <property type="entry name" value="Ribonuclease H-like"/>
    <property type="match status" value="1"/>
</dbReference>
<feature type="compositionally biased region" description="Acidic residues" evidence="2">
    <location>
        <begin position="19"/>
        <end position="29"/>
    </location>
</feature>
<dbReference type="AlphaFoldDB" id="A0A6A5WWN5"/>
<gene>
    <name evidence="4" type="ORF">P154DRAFT_422772</name>
</gene>
<dbReference type="PANTHER" id="PTHR28083:SF1">
    <property type="entry name" value="GOOD FOR FULL DBP5 ACTIVITY PROTEIN 2"/>
    <property type="match status" value="1"/>
</dbReference>
<dbReference type="PANTHER" id="PTHR28083">
    <property type="entry name" value="GOOD FOR FULL DBP5 ACTIVITY PROTEIN 2"/>
    <property type="match status" value="1"/>
</dbReference>
<dbReference type="GO" id="GO:0005634">
    <property type="term" value="C:nucleus"/>
    <property type="evidence" value="ECO:0007669"/>
    <property type="project" value="TreeGrafter"/>
</dbReference>
<evidence type="ECO:0000313" key="4">
    <source>
        <dbReference type="EMBL" id="KAF2006223.1"/>
    </source>
</evidence>
<keyword evidence="1" id="KW-0175">Coiled coil</keyword>
<dbReference type="Proteomes" id="UP000799779">
    <property type="component" value="Unassembled WGS sequence"/>
</dbReference>
<dbReference type="OrthoDB" id="5953249at2759"/>
<dbReference type="InterPro" id="IPR040151">
    <property type="entry name" value="Gfd2/YDR514C-like"/>
</dbReference>
<dbReference type="EMBL" id="ML977560">
    <property type="protein sequence ID" value="KAF2006223.1"/>
    <property type="molecule type" value="Genomic_DNA"/>
</dbReference>
<dbReference type="Pfam" id="PF21762">
    <property type="entry name" value="DEDDh_C"/>
    <property type="match status" value="1"/>
</dbReference>
<evidence type="ECO:0000313" key="5">
    <source>
        <dbReference type="Proteomes" id="UP000799779"/>
    </source>
</evidence>
<feature type="region of interest" description="Disordered" evidence="2">
    <location>
        <begin position="1"/>
        <end position="84"/>
    </location>
</feature>
<feature type="compositionally biased region" description="Low complexity" evidence="2">
    <location>
        <begin position="613"/>
        <end position="623"/>
    </location>
</feature>
<feature type="compositionally biased region" description="Basic residues" evidence="2">
    <location>
        <begin position="700"/>
        <end position="710"/>
    </location>
</feature>
<keyword evidence="5" id="KW-1185">Reference proteome</keyword>
<feature type="coiled-coil region" evidence="1">
    <location>
        <begin position="271"/>
        <end position="298"/>
    </location>
</feature>